<evidence type="ECO:0000313" key="2">
    <source>
        <dbReference type="EMBL" id="MFD2551329.1"/>
    </source>
</evidence>
<evidence type="ECO:0008006" key="4">
    <source>
        <dbReference type="Google" id="ProtNLM"/>
    </source>
</evidence>
<organism evidence="2 3">
    <name type="scientific">Bizionia sediminis</name>
    <dbReference type="NCBI Taxonomy" id="1737064"/>
    <lineage>
        <taxon>Bacteria</taxon>
        <taxon>Pseudomonadati</taxon>
        <taxon>Bacteroidota</taxon>
        <taxon>Flavobacteriia</taxon>
        <taxon>Flavobacteriales</taxon>
        <taxon>Flavobacteriaceae</taxon>
        <taxon>Bizionia</taxon>
    </lineage>
</organism>
<dbReference type="RefSeq" id="WP_376892471.1">
    <property type="nucleotide sequence ID" value="NZ_JBHULS010000002.1"/>
</dbReference>
<keyword evidence="3" id="KW-1185">Reference proteome</keyword>
<gene>
    <name evidence="2" type="ORF">ACFSQP_05815</name>
</gene>
<feature type="signal peptide" evidence="1">
    <location>
        <begin position="1"/>
        <end position="18"/>
    </location>
</feature>
<name>A0ABW5KRS3_9FLAO</name>
<dbReference type="EMBL" id="JBHULS010000002">
    <property type="protein sequence ID" value="MFD2551329.1"/>
    <property type="molecule type" value="Genomic_DNA"/>
</dbReference>
<dbReference type="PROSITE" id="PS51257">
    <property type="entry name" value="PROKAR_LIPOPROTEIN"/>
    <property type="match status" value="1"/>
</dbReference>
<reference evidence="3" key="1">
    <citation type="journal article" date="2019" name="Int. J. Syst. Evol. Microbiol.">
        <title>The Global Catalogue of Microorganisms (GCM) 10K type strain sequencing project: providing services to taxonomists for standard genome sequencing and annotation.</title>
        <authorList>
            <consortium name="The Broad Institute Genomics Platform"/>
            <consortium name="The Broad Institute Genome Sequencing Center for Infectious Disease"/>
            <person name="Wu L."/>
            <person name="Ma J."/>
        </authorList>
    </citation>
    <scope>NUCLEOTIDE SEQUENCE [LARGE SCALE GENOMIC DNA]</scope>
    <source>
        <strain evidence="3">KCTC 42587</strain>
    </source>
</reference>
<protein>
    <recommendedName>
        <fullName evidence="4">Lipoprotein</fullName>
    </recommendedName>
</protein>
<evidence type="ECO:0000313" key="3">
    <source>
        <dbReference type="Proteomes" id="UP001597472"/>
    </source>
</evidence>
<sequence length="117" mass="13174">MKINNLFMFIMFLSVVLACSDNEEITQQETRAVQKTEAMKQFEASFIGIAKQQANLKQSKLNPETLNPEVLATASQYLLSQGVLVEQKANQAAVIKQALDLHLKQLQELQTLQNQKP</sequence>
<keyword evidence="1" id="KW-0732">Signal</keyword>
<accession>A0ABW5KRS3</accession>
<proteinExistence type="predicted"/>
<dbReference type="Proteomes" id="UP001597472">
    <property type="component" value="Unassembled WGS sequence"/>
</dbReference>
<comment type="caution">
    <text evidence="2">The sequence shown here is derived from an EMBL/GenBank/DDBJ whole genome shotgun (WGS) entry which is preliminary data.</text>
</comment>
<feature type="chain" id="PRO_5046362138" description="Lipoprotein" evidence="1">
    <location>
        <begin position="19"/>
        <end position="117"/>
    </location>
</feature>
<evidence type="ECO:0000256" key="1">
    <source>
        <dbReference type="SAM" id="SignalP"/>
    </source>
</evidence>